<accession>A0A9D4DMN1</accession>
<evidence type="ECO:0000256" key="1">
    <source>
        <dbReference type="ARBA" id="ARBA00001974"/>
    </source>
</evidence>
<evidence type="ECO:0000256" key="3">
    <source>
        <dbReference type="ARBA" id="ARBA00006730"/>
    </source>
</evidence>
<evidence type="ECO:0000259" key="7">
    <source>
        <dbReference type="Pfam" id="PF01266"/>
    </source>
</evidence>
<dbReference type="GO" id="GO:0003884">
    <property type="term" value="F:D-amino-acid oxidase activity"/>
    <property type="evidence" value="ECO:0007669"/>
    <property type="project" value="InterPro"/>
</dbReference>
<dbReference type="InterPro" id="IPR006076">
    <property type="entry name" value="FAD-dep_OxRdtase"/>
</dbReference>
<dbReference type="InterPro" id="IPR036188">
    <property type="entry name" value="FAD/NAD-bd_sf"/>
</dbReference>
<reference evidence="8" key="1">
    <citation type="journal article" date="2019" name="bioRxiv">
        <title>The Genome of the Zebra Mussel, Dreissena polymorpha: A Resource for Invasive Species Research.</title>
        <authorList>
            <person name="McCartney M.A."/>
            <person name="Auch B."/>
            <person name="Kono T."/>
            <person name="Mallez S."/>
            <person name="Zhang Y."/>
            <person name="Obille A."/>
            <person name="Becker A."/>
            <person name="Abrahante J.E."/>
            <person name="Garbe J."/>
            <person name="Badalamenti J.P."/>
            <person name="Herman A."/>
            <person name="Mangelson H."/>
            <person name="Liachko I."/>
            <person name="Sullivan S."/>
            <person name="Sone E.D."/>
            <person name="Koren S."/>
            <person name="Silverstein K.A.T."/>
            <person name="Beckman K.B."/>
            <person name="Gohl D.M."/>
        </authorList>
    </citation>
    <scope>NUCLEOTIDE SEQUENCE</scope>
    <source>
        <strain evidence="8">Duluth1</strain>
        <tissue evidence="8">Whole animal</tissue>
    </source>
</reference>
<dbReference type="Proteomes" id="UP000828390">
    <property type="component" value="Unassembled WGS sequence"/>
</dbReference>
<dbReference type="GO" id="GO:0005782">
    <property type="term" value="C:peroxisomal matrix"/>
    <property type="evidence" value="ECO:0007669"/>
    <property type="project" value="UniProtKB-SubCell"/>
</dbReference>
<name>A0A9D4DMN1_DREPO</name>
<comment type="similarity">
    <text evidence="3">Belongs to the DAMOX/DASOX family.</text>
</comment>
<dbReference type="PANTHER" id="PTHR11530:SF11">
    <property type="entry name" value="D-ASPARTATE OXIDASE"/>
    <property type="match status" value="1"/>
</dbReference>
<feature type="domain" description="FAD dependent oxidoreductase" evidence="7">
    <location>
        <begin position="3"/>
        <end position="52"/>
    </location>
</feature>
<gene>
    <name evidence="8" type="ORF">DPMN_185645</name>
</gene>
<reference evidence="8" key="2">
    <citation type="submission" date="2020-11" db="EMBL/GenBank/DDBJ databases">
        <authorList>
            <person name="McCartney M.A."/>
            <person name="Auch B."/>
            <person name="Kono T."/>
            <person name="Mallez S."/>
            <person name="Becker A."/>
            <person name="Gohl D.M."/>
            <person name="Silverstein K.A.T."/>
            <person name="Koren S."/>
            <person name="Bechman K.B."/>
            <person name="Herman A."/>
            <person name="Abrahante J.E."/>
            <person name="Garbe J."/>
        </authorList>
    </citation>
    <scope>NUCLEOTIDE SEQUENCE</scope>
    <source>
        <strain evidence="8">Duluth1</strain>
        <tissue evidence="8">Whole animal</tissue>
    </source>
</reference>
<evidence type="ECO:0000256" key="6">
    <source>
        <dbReference type="ARBA" id="ARBA00023002"/>
    </source>
</evidence>
<comment type="subcellular location">
    <subcellularLocation>
        <location evidence="2">Peroxisome matrix</location>
    </subcellularLocation>
</comment>
<sequence length="65" mass="6924">MYDIVVIGEGAVGPSTAVCIQEALPGRHVTLIADQFTTEMTSHGAAGIFRSTRLCLQTFSNDTSH</sequence>
<keyword evidence="9" id="KW-1185">Reference proteome</keyword>
<dbReference type="AlphaFoldDB" id="A0A9D4DMN1"/>
<evidence type="ECO:0000313" key="9">
    <source>
        <dbReference type="Proteomes" id="UP000828390"/>
    </source>
</evidence>
<protein>
    <recommendedName>
        <fullName evidence="7">FAD dependent oxidoreductase domain-containing protein</fullName>
    </recommendedName>
</protein>
<comment type="cofactor">
    <cofactor evidence="1">
        <name>FAD</name>
        <dbReference type="ChEBI" id="CHEBI:57692"/>
    </cofactor>
</comment>
<evidence type="ECO:0000256" key="5">
    <source>
        <dbReference type="ARBA" id="ARBA00022827"/>
    </source>
</evidence>
<dbReference type="GO" id="GO:0071949">
    <property type="term" value="F:FAD binding"/>
    <property type="evidence" value="ECO:0007669"/>
    <property type="project" value="InterPro"/>
</dbReference>
<dbReference type="EMBL" id="JAIWYP010000010">
    <property type="protein sequence ID" value="KAH3751100.1"/>
    <property type="molecule type" value="Genomic_DNA"/>
</dbReference>
<comment type="caution">
    <text evidence="8">The sequence shown here is derived from an EMBL/GenBank/DDBJ whole genome shotgun (WGS) entry which is preliminary data.</text>
</comment>
<organism evidence="8 9">
    <name type="scientific">Dreissena polymorpha</name>
    <name type="common">Zebra mussel</name>
    <name type="synonym">Mytilus polymorpha</name>
    <dbReference type="NCBI Taxonomy" id="45954"/>
    <lineage>
        <taxon>Eukaryota</taxon>
        <taxon>Metazoa</taxon>
        <taxon>Spiralia</taxon>
        <taxon>Lophotrochozoa</taxon>
        <taxon>Mollusca</taxon>
        <taxon>Bivalvia</taxon>
        <taxon>Autobranchia</taxon>
        <taxon>Heteroconchia</taxon>
        <taxon>Euheterodonta</taxon>
        <taxon>Imparidentia</taxon>
        <taxon>Neoheterodontei</taxon>
        <taxon>Myida</taxon>
        <taxon>Dreissenoidea</taxon>
        <taxon>Dreissenidae</taxon>
        <taxon>Dreissena</taxon>
    </lineage>
</organism>
<dbReference type="SUPFAM" id="SSF51905">
    <property type="entry name" value="FAD/NAD(P)-binding domain"/>
    <property type="match status" value="1"/>
</dbReference>
<dbReference type="Gene3D" id="3.40.50.720">
    <property type="entry name" value="NAD(P)-binding Rossmann-like Domain"/>
    <property type="match status" value="1"/>
</dbReference>
<evidence type="ECO:0000256" key="2">
    <source>
        <dbReference type="ARBA" id="ARBA00004253"/>
    </source>
</evidence>
<dbReference type="PANTHER" id="PTHR11530">
    <property type="entry name" value="D-AMINO ACID OXIDASE"/>
    <property type="match status" value="1"/>
</dbReference>
<evidence type="ECO:0000256" key="4">
    <source>
        <dbReference type="ARBA" id="ARBA00022630"/>
    </source>
</evidence>
<keyword evidence="6" id="KW-0560">Oxidoreductase</keyword>
<dbReference type="InterPro" id="IPR023209">
    <property type="entry name" value="DAO"/>
</dbReference>
<dbReference type="Pfam" id="PF01266">
    <property type="entry name" value="DAO"/>
    <property type="match status" value="1"/>
</dbReference>
<keyword evidence="5" id="KW-0274">FAD</keyword>
<proteinExistence type="inferred from homology"/>
<evidence type="ECO:0000313" key="8">
    <source>
        <dbReference type="EMBL" id="KAH3751100.1"/>
    </source>
</evidence>
<dbReference type="GO" id="GO:0019478">
    <property type="term" value="P:D-amino acid catabolic process"/>
    <property type="evidence" value="ECO:0007669"/>
    <property type="project" value="TreeGrafter"/>
</dbReference>
<keyword evidence="4" id="KW-0285">Flavoprotein</keyword>